<sequence>MFHLLFILFPFITFASLCLKCSFTSLYKLEHSLNWRCVLRSINGQFDSPHHLVFFTFLDVCFHVENYGFFFS</sequence>
<evidence type="ECO:0000256" key="1">
    <source>
        <dbReference type="SAM" id="SignalP"/>
    </source>
</evidence>
<name>A0A023F0E3_TRIIF</name>
<feature type="signal peptide" evidence="1">
    <location>
        <begin position="1"/>
        <end position="15"/>
    </location>
</feature>
<dbReference type="AlphaFoldDB" id="A0A023F0E3"/>
<keyword evidence="1" id="KW-0732">Signal</keyword>
<reference evidence="2" key="1">
    <citation type="journal article" date="2014" name="PLoS Negl. Trop. Dis.">
        <title>An updated insight into the Sialotranscriptome of Triatoma infestans: developmental stage and geographic variations.</title>
        <authorList>
            <person name="Schwarz A."/>
            <person name="Medrano-Mercado N."/>
            <person name="Schaub G.A."/>
            <person name="Struchiner C.J."/>
            <person name="Bargues M.D."/>
            <person name="Levy M.Z."/>
            <person name="Ribeiro J.M."/>
        </authorList>
    </citation>
    <scope>NUCLEOTIDE SEQUENCE</scope>
    <source>
        <strain evidence="2">Chile</strain>
        <tissue evidence="2">Salivary glands</tissue>
    </source>
</reference>
<dbReference type="EMBL" id="GBBI01004313">
    <property type="protein sequence ID" value="JAC14399.1"/>
    <property type="molecule type" value="mRNA"/>
</dbReference>
<protein>
    <submittedName>
        <fullName evidence="2">Putative secreted protein</fullName>
    </submittedName>
</protein>
<feature type="chain" id="PRO_5012520022" evidence="1">
    <location>
        <begin position="16"/>
        <end position="72"/>
    </location>
</feature>
<feature type="non-terminal residue" evidence="2">
    <location>
        <position position="72"/>
    </location>
</feature>
<organism evidence="2">
    <name type="scientific">Triatoma infestans</name>
    <name type="common">Assassin bug</name>
    <dbReference type="NCBI Taxonomy" id="30076"/>
    <lineage>
        <taxon>Eukaryota</taxon>
        <taxon>Metazoa</taxon>
        <taxon>Ecdysozoa</taxon>
        <taxon>Arthropoda</taxon>
        <taxon>Hexapoda</taxon>
        <taxon>Insecta</taxon>
        <taxon>Pterygota</taxon>
        <taxon>Neoptera</taxon>
        <taxon>Paraneoptera</taxon>
        <taxon>Hemiptera</taxon>
        <taxon>Heteroptera</taxon>
        <taxon>Panheteroptera</taxon>
        <taxon>Cimicomorpha</taxon>
        <taxon>Reduviidae</taxon>
        <taxon>Triatominae</taxon>
        <taxon>Triatoma</taxon>
    </lineage>
</organism>
<accession>A0A023F0E3</accession>
<proteinExistence type="evidence at transcript level"/>
<evidence type="ECO:0000313" key="2">
    <source>
        <dbReference type="EMBL" id="JAC14399.1"/>
    </source>
</evidence>